<feature type="region of interest" description="Disordered" evidence="1">
    <location>
        <begin position="49"/>
        <end position="96"/>
    </location>
</feature>
<dbReference type="SUPFAM" id="SSF51197">
    <property type="entry name" value="Clavaminate synthase-like"/>
    <property type="match status" value="1"/>
</dbReference>
<evidence type="ECO:0000313" key="3">
    <source>
        <dbReference type="Proteomes" id="UP000800041"/>
    </source>
</evidence>
<feature type="compositionally biased region" description="Low complexity" evidence="1">
    <location>
        <begin position="53"/>
        <end position="95"/>
    </location>
</feature>
<dbReference type="InterPro" id="IPR027443">
    <property type="entry name" value="IPNS-like_sf"/>
</dbReference>
<dbReference type="AlphaFoldDB" id="A0A6G1H104"/>
<feature type="compositionally biased region" description="Low complexity" evidence="1">
    <location>
        <begin position="386"/>
        <end position="407"/>
    </location>
</feature>
<gene>
    <name evidence="2" type="ORF">K402DRAFT_393321</name>
</gene>
<feature type="compositionally biased region" description="Basic and acidic residues" evidence="1">
    <location>
        <begin position="343"/>
        <end position="352"/>
    </location>
</feature>
<feature type="compositionally biased region" description="Pro residues" evidence="1">
    <location>
        <begin position="354"/>
        <end position="369"/>
    </location>
</feature>
<dbReference type="Gene3D" id="2.60.120.330">
    <property type="entry name" value="B-lactam Antibiotic, Isopenicillin N Synthase, Chain"/>
    <property type="match status" value="1"/>
</dbReference>
<organism evidence="2 3">
    <name type="scientific">Aulographum hederae CBS 113979</name>
    <dbReference type="NCBI Taxonomy" id="1176131"/>
    <lineage>
        <taxon>Eukaryota</taxon>
        <taxon>Fungi</taxon>
        <taxon>Dikarya</taxon>
        <taxon>Ascomycota</taxon>
        <taxon>Pezizomycotina</taxon>
        <taxon>Dothideomycetes</taxon>
        <taxon>Pleosporomycetidae</taxon>
        <taxon>Aulographales</taxon>
        <taxon>Aulographaceae</taxon>
    </lineage>
</organism>
<evidence type="ECO:0000256" key="1">
    <source>
        <dbReference type="SAM" id="MobiDB-lite"/>
    </source>
</evidence>
<feature type="region of interest" description="Disordered" evidence="1">
    <location>
        <begin position="475"/>
        <end position="512"/>
    </location>
</feature>
<protein>
    <submittedName>
        <fullName evidence="2">Uncharacterized protein</fullName>
    </submittedName>
</protein>
<keyword evidence="3" id="KW-1185">Reference proteome</keyword>
<proteinExistence type="predicted"/>
<evidence type="ECO:0000313" key="2">
    <source>
        <dbReference type="EMBL" id="KAF1986700.1"/>
    </source>
</evidence>
<dbReference type="EMBL" id="ML977155">
    <property type="protein sequence ID" value="KAF1986700.1"/>
    <property type="molecule type" value="Genomic_DNA"/>
</dbReference>
<sequence>MHFHLPETVTSKLPNPILPLKKVRLPRVAEENQDVLARHGWTAVEFGGGSLASPSSSSSTIISPPSSSSSTSKSNSKPFEQGNGNNPSISISSPSQEDPLETALFTFLTAAESFFALTDLEKSKFSLKTRQNSPTGKSEGWARAKGKEYVTIRTLDGTPDMLRPTAQRAWQEAAEYLEGVIGGVGESLGLGREGLSGFIGEGGGSLSGKGEIGRETMLRLFRYDLEYKEDGDNGKEEEVQILSAPHQDLGLLTLVVSTHPGLVVRTREFPGQPARDVFIEGEGKETESNKKKACLLSGKVMRRVTNGKYPAGTHAVVAFPRNRVGAGAQLHENDENGQMVADGDAKGEEKESFTPPPGPPPGWQQPPFLPVTEPVALSPTSTSKLPNSGTSSNPSPPISSSQSSAPSETATNLTSSSSQPPQQPRCRYSLIFALRPSRSSVFDPRKMQNFRTGRYAEKEKVTGGEIMDELFGKSWDVNRPLGKGAKVNGSDNSEVTGTMPVEDGYGNGDVRA</sequence>
<feature type="region of interest" description="Disordered" evidence="1">
    <location>
        <begin position="329"/>
        <end position="424"/>
    </location>
</feature>
<reference evidence="2" key="1">
    <citation type="journal article" date="2020" name="Stud. Mycol.">
        <title>101 Dothideomycetes genomes: a test case for predicting lifestyles and emergence of pathogens.</title>
        <authorList>
            <person name="Haridas S."/>
            <person name="Albert R."/>
            <person name="Binder M."/>
            <person name="Bloem J."/>
            <person name="Labutti K."/>
            <person name="Salamov A."/>
            <person name="Andreopoulos B."/>
            <person name="Baker S."/>
            <person name="Barry K."/>
            <person name="Bills G."/>
            <person name="Bluhm B."/>
            <person name="Cannon C."/>
            <person name="Castanera R."/>
            <person name="Culley D."/>
            <person name="Daum C."/>
            <person name="Ezra D."/>
            <person name="Gonzalez J."/>
            <person name="Henrissat B."/>
            <person name="Kuo A."/>
            <person name="Liang C."/>
            <person name="Lipzen A."/>
            <person name="Lutzoni F."/>
            <person name="Magnuson J."/>
            <person name="Mondo S."/>
            <person name="Nolan M."/>
            <person name="Ohm R."/>
            <person name="Pangilinan J."/>
            <person name="Park H.-J."/>
            <person name="Ramirez L."/>
            <person name="Alfaro M."/>
            <person name="Sun H."/>
            <person name="Tritt A."/>
            <person name="Yoshinaga Y."/>
            <person name="Zwiers L.-H."/>
            <person name="Turgeon B."/>
            <person name="Goodwin S."/>
            <person name="Spatafora J."/>
            <person name="Crous P."/>
            <person name="Grigoriev I."/>
        </authorList>
    </citation>
    <scope>NUCLEOTIDE SEQUENCE</scope>
    <source>
        <strain evidence="2">CBS 113979</strain>
    </source>
</reference>
<dbReference type="Proteomes" id="UP000800041">
    <property type="component" value="Unassembled WGS sequence"/>
</dbReference>
<accession>A0A6G1H104</accession>
<dbReference type="OrthoDB" id="288590at2759"/>
<name>A0A6G1H104_9PEZI</name>